<evidence type="ECO:0000313" key="2">
    <source>
        <dbReference type="EMBL" id="MPC95552.1"/>
    </source>
</evidence>
<sequence>MDEEAAQLPALKGHSQGDGGSVRRVQKEAWGEGGEAVAACSLPGRPTIEPAQHPCRPAATHALPPRPAAPPPARNLGGGKGEH</sequence>
<accession>A0A5B7JHH5</accession>
<dbReference type="Proteomes" id="UP000324222">
    <property type="component" value="Unassembled WGS sequence"/>
</dbReference>
<feature type="region of interest" description="Disordered" evidence="1">
    <location>
        <begin position="1"/>
        <end position="83"/>
    </location>
</feature>
<keyword evidence="3" id="KW-1185">Reference proteome</keyword>
<comment type="caution">
    <text evidence="2">The sequence shown here is derived from an EMBL/GenBank/DDBJ whole genome shotgun (WGS) entry which is preliminary data.</text>
</comment>
<evidence type="ECO:0000256" key="1">
    <source>
        <dbReference type="SAM" id="MobiDB-lite"/>
    </source>
</evidence>
<evidence type="ECO:0000313" key="3">
    <source>
        <dbReference type="Proteomes" id="UP000324222"/>
    </source>
</evidence>
<gene>
    <name evidence="2" type="ORF">E2C01_090769</name>
</gene>
<organism evidence="2 3">
    <name type="scientific">Portunus trituberculatus</name>
    <name type="common">Swimming crab</name>
    <name type="synonym">Neptunus trituberculatus</name>
    <dbReference type="NCBI Taxonomy" id="210409"/>
    <lineage>
        <taxon>Eukaryota</taxon>
        <taxon>Metazoa</taxon>
        <taxon>Ecdysozoa</taxon>
        <taxon>Arthropoda</taxon>
        <taxon>Crustacea</taxon>
        <taxon>Multicrustacea</taxon>
        <taxon>Malacostraca</taxon>
        <taxon>Eumalacostraca</taxon>
        <taxon>Eucarida</taxon>
        <taxon>Decapoda</taxon>
        <taxon>Pleocyemata</taxon>
        <taxon>Brachyura</taxon>
        <taxon>Eubrachyura</taxon>
        <taxon>Portunoidea</taxon>
        <taxon>Portunidae</taxon>
        <taxon>Portuninae</taxon>
        <taxon>Portunus</taxon>
    </lineage>
</organism>
<dbReference type="EMBL" id="VSRR010102677">
    <property type="protein sequence ID" value="MPC95552.1"/>
    <property type="molecule type" value="Genomic_DNA"/>
</dbReference>
<name>A0A5B7JHH5_PORTR</name>
<protein>
    <submittedName>
        <fullName evidence="2">Uncharacterized protein</fullName>
    </submittedName>
</protein>
<proteinExistence type="predicted"/>
<dbReference type="AlphaFoldDB" id="A0A5B7JHH5"/>
<reference evidence="2 3" key="1">
    <citation type="submission" date="2019-05" db="EMBL/GenBank/DDBJ databases">
        <title>Another draft genome of Portunus trituberculatus and its Hox gene families provides insights of decapod evolution.</title>
        <authorList>
            <person name="Jeong J.-H."/>
            <person name="Song I."/>
            <person name="Kim S."/>
            <person name="Choi T."/>
            <person name="Kim D."/>
            <person name="Ryu S."/>
            <person name="Kim W."/>
        </authorList>
    </citation>
    <scope>NUCLEOTIDE SEQUENCE [LARGE SCALE GENOMIC DNA]</scope>
    <source>
        <tissue evidence="2">Muscle</tissue>
    </source>
</reference>
<feature type="compositionally biased region" description="Pro residues" evidence="1">
    <location>
        <begin position="64"/>
        <end position="73"/>
    </location>
</feature>